<dbReference type="PROSITE" id="PS50234">
    <property type="entry name" value="VWFA"/>
    <property type="match status" value="1"/>
</dbReference>
<reference evidence="17" key="1">
    <citation type="submission" date="2022-03" db="EMBL/GenBank/DDBJ databases">
        <authorList>
            <person name="Martin H S."/>
        </authorList>
    </citation>
    <scope>NUCLEOTIDE SEQUENCE</scope>
</reference>
<evidence type="ECO:0000256" key="13">
    <source>
        <dbReference type="RuleBase" id="RU000633"/>
    </source>
</evidence>
<evidence type="ECO:0000256" key="11">
    <source>
        <dbReference type="ARBA" id="ARBA00023157"/>
    </source>
</evidence>
<evidence type="ECO:0000256" key="14">
    <source>
        <dbReference type="SAM" id="Phobius"/>
    </source>
</evidence>
<organism evidence="17 18">
    <name type="scientific">Iphiclides podalirius</name>
    <name type="common">scarce swallowtail</name>
    <dbReference type="NCBI Taxonomy" id="110791"/>
    <lineage>
        <taxon>Eukaryota</taxon>
        <taxon>Metazoa</taxon>
        <taxon>Ecdysozoa</taxon>
        <taxon>Arthropoda</taxon>
        <taxon>Hexapoda</taxon>
        <taxon>Insecta</taxon>
        <taxon>Pterygota</taxon>
        <taxon>Neoptera</taxon>
        <taxon>Endopterygota</taxon>
        <taxon>Lepidoptera</taxon>
        <taxon>Glossata</taxon>
        <taxon>Ditrysia</taxon>
        <taxon>Papilionoidea</taxon>
        <taxon>Papilionidae</taxon>
        <taxon>Papilioninae</taxon>
        <taxon>Iphiclides</taxon>
    </lineage>
</organism>
<evidence type="ECO:0000313" key="18">
    <source>
        <dbReference type="Proteomes" id="UP000837857"/>
    </source>
</evidence>
<feature type="signal peptide" evidence="15">
    <location>
        <begin position="1"/>
        <end position="19"/>
    </location>
</feature>
<keyword evidence="8 14" id="KW-1133">Transmembrane helix</keyword>
<dbReference type="SUPFAM" id="SSF53300">
    <property type="entry name" value="vWA-like"/>
    <property type="match status" value="1"/>
</dbReference>
<sequence>MYFKAVGFLIWCCYSFTFGLDPCENHKKCDQCISDPNNCIWCAKDNIDDFRCKSIYEKSWCPNHRINPTSSINKTDDRSFSSDLGKSVQIKPQRYKIQLRIGQKIDFNFSYEAAKNYPVDIYFLVDASLSMQDIRTWTADQSESIYFTLSNLTSNVFLGLGTFVDKNAIPFSSIIDSERSYSFIHRLNLTEDFETFKTILKDAPAGQSFDEPEGGLDALGQVMTCKEEIGWREQSRKIIVLLTDGSYHAAGDGIQGGITRPYDGKCYTRNGVYLNEINMDYPSAGIISKLAKDEQMIIVFAVKQGIQNVYKKLSNSVRDSWSTTYDSDDMAKILKTIYEKITQRIKFDIKSEYRKNIEVKFEPDCFVNTSDSCIVHKGQEMNFVGSIKLLCDVEKDNFLVDVMIGGIKENLTLDIDVIKRCNCETDIKSEECNSFGNRRCGICECSPGRYGAKCECTATSRNTVNNTNSCTAPGDDKVCSGHGLCHCGSCNCNQRRNGRFCECDQDSCPRDASGATCNGHGNCVCGVCTCTSADWSGDACDCYKPTTPCIVDGKLCNNRGKCNCGSCRCAPIAQWDARYYQDKFCRVMHNPDCHSRQCELLLSCAQCHHSGNGNCSQCHSDVDVNVTKTLSDVNVTVAPWNLCLFKTNGICYSRFAYRYDDDNYSLQLVVQTDNDCAESYYMFGGLFLLALILIGVATLVAWKLVTDARDRHEYERFQKQRDEDMSETRCNPGFKPSTMMFSNPAFRKRSVHN</sequence>
<evidence type="ECO:0000256" key="15">
    <source>
        <dbReference type="SAM" id="SignalP"/>
    </source>
</evidence>
<dbReference type="PIRSF" id="PIRSF002512">
    <property type="entry name" value="Integrin_B"/>
    <property type="match status" value="1"/>
</dbReference>
<dbReference type="InterPro" id="IPR002369">
    <property type="entry name" value="Integrin_bsu_VWA"/>
</dbReference>
<dbReference type="EMBL" id="OW152816">
    <property type="protein sequence ID" value="CAH2066168.1"/>
    <property type="molecule type" value="Genomic_DNA"/>
</dbReference>
<keyword evidence="5 15" id="KW-0732">Signal</keyword>
<dbReference type="Pfam" id="PF00362">
    <property type="entry name" value="Integrin_beta"/>
    <property type="match status" value="1"/>
</dbReference>
<keyword evidence="9 13" id="KW-0401">Integrin</keyword>
<dbReference type="InterPro" id="IPR036349">
    <property type="entry name" value="Integrin_bsu_tail_dom_sf"/>
</dbReference>
<keyword evidence="12" id="KW-0325">Glycoprotein</keyword>
<evidence type="ECO:0000256" key="5">
    <source>
        <dbReference type="ARBA" id="ARBA00022729"/>
    </source>
</evidence>
<feature type="domain" description="VWFA" evidence="16">
    <location>
        <begin position="120"/>
        <end position="341"/>
    </location>
</feature>
<proteinExistence type="inferred from homology"/>
<dbReference type="SMART" id="SM01242">
    <property type="entry name" value="Integrin_B_tail"/>
    <property type="match status" value="1"/>
</dbReference>
<dbReference type="PROSITE" id="PS00243">
    <property type="entry name" value="I_EGF_1"/>
    <property type="match status" value="2"/>
</dbReference>
<dbReference type="PANTHER" id="PTHR10082:SF60">
    <property type="entry name" value="INTEGRIN BETA-PS"/>
    <property type="match status" value="1"/>
</dbReference>
<dbReference type="InterPro" id="IPR057243">
    <property type="entry name" value="Integrin_I-EGF_CS"/>
</dbReference>
<keyword evidence="4 13" id="KW-0812">Transmembrane</keyword>
<dbReference type="InterPro" id="IPR015812">
    <property type="entry name" value="Integrin_bsu"/>
</dbReference>
<evidence type="ECO:0000256" key="10">
    <source>
        <dbReference type="ARBA" id="ARBA00023136"/>
    </source>
</evidence>
<keyword evidence="11" id="KW-1015">Disulfide bond</keyword>
<feature type="non-terminal residue" evidence="17">
    <location>
        <position position="753"/>
    </location>
</feature>
<dbReference type="SMART" id="SM01241">
    <property type="entry name" value="Integrin_b_cyt"/>
    <property type="match status" value="1"/>
</dbReference>
<accession>A0ABN8ISI7</accession>
<evidence type="ECO:0000256" key="1">
    <source>
        <dbReference type="ARBA" id="ARBA00004251"/>
    </source>
</evidence>
<dbReference type="SMART" id="SM00187">
    <property type="entry name" value="INB"/>
    <property type="match status" value="1"/>
</dbReference>
<dbReference type="SUPFAM" id="SSF103575">
    <property type="entry name" value="Plexin repeat"/>
    <property type="match status" value="1"/>
</dbReference>
<name>A0ABN8ISI7_9NEOP</name>
<dbReference type="InterPro" id="IPR002035">
    <property type="entry name" value="VWF_A"/>
</dbReference>
<dbReference type="InterPro" id="IPR012896">
    <property type="entry name" value="Integrin_bsu_tail"/>
</dbReference>
<keyword evidence="18" id="KW-1185">Reference proteome</keyword>
<evidence type="ECO:0000259" key="16">
    <source>
        <dbReference type="PROSITE" id="PS50234"/>
    </source>
</evidence>
<protein>
    <recommendedName>
        <fullName evidence="13">Integrin beta</fullName>
    </recommendedName>
</protein>
<evidence type="ECO:0000256" key="12">
    <source>
        <dbReference type="ARBA" id="ARBA00023180"/>
    </source>
</evidence>
<dbReference type="SMART" id="SM00327">
    <property type="entry name" value="VWA"/>
    <property type="match status" value="1"/>
</dbReference>
<evidence type="ECO:0000256" key="3">
    <source>
        <dbReference type="ARBA" id="ARBA00022475"/>
    </source>
</evidence>
<dbReference type="Proteomes" id="UP000837857">
    <property type="component" value="Chromosome 4"/>
</dbReference>
<evidence type="ECO:0000313" key="17">
    <source>
        <dbReference type="EMBL" id="CAH2066168.1"/>
    </source>
</evidence>
<comment type="subcellular location">
    <subcellularLocation>
        <location evidence="1 13">Cell membrane</location>
        <topology evidence="1 13">Single-pass type I membrane protein</topology>
    </subcellularLocation>
</comment>
<feature type="chain" id="PRO_5047318459" description="Integrin beta" evidence="15">
    <location>
        <begin position="20"/>
        <end position="753"/>
    </location>
</feature>
<dbReference type="Gene3D" id="1.20.5.100">
    <property type="entry name" value="Cytochrome c1, transmembrane anchor, C-terminal"/>
    <property type="match status" value="1"/>
</dbReference>
<dbReference type="Gene3D" id="3.40.50.410">
    <property type="entry name" value="von Willebrand factor, type A domain"/>
    <property type="match status" value="1"/>
</dbReference>
<evidence type="ECO:0000256" key="7">
    <source>
        <dbReference type="ARBA" id="ARBA00022889"/>
    </source>
</evidence>
<dbReference type="Pfam" id="PF08725">
    <property type="entry name" value="Integrin_b_cyt"/>
    <property type="match status" value="1"/>
</dbReference>
<evidence type="ECO:0000256" key="9">
    <source>
        <dbReference type="ARBA" id="ARBA00023037"/>
    </source>
</evidence>
<evidence type="ECO:0000256" key="8">
    <source>
        <dbReference type="ARBA" id="ARBA00022989"/>
    </source>
</evidence>
<keyword evidence="10 14" id="KW-0472">Membrane</keyword>
<dbReference type="InterPro" id="IPR014836">
    <property type="entry name" value="Integrin_bsu_cyt_dom"/>
</dbReference>
<evidence type="ECO:0000256" key="6">
    <source>
        <dbReference type="ARBA" id="ARBA00022737"/>
    </source>
</evidence>
<evidence type="ECO:0000256" key="2">
    <source>
        <dbReference type="ARBA" id="ARBA00007449"/>
    </source>
</evidence>
<keyword evidence="3" id="KW-1003">Cell membrane</keyword>
<keyword evidence="6" id="KW-0677">Repeat</keyword>
<dbReference type="SUPFAM" id="SSF69687">
    <property type="entry name" value="Integrin beta tail domain"/>
    <property type="match status" value="1"/>
</dbReference>
<dbReference type="PRINTS" id="PR01186">
    <property type="entry name" value="INTEGRINB"/>
</dbReference>
<gene>
    <name evidence="17" type="ORF">IPOD504_LOCUS13310</name>
</gene>
<feature type="transmembrane region" description="Helical" evidence="14">
    <location>
        <begin position="680"/>
        <end position="702"/>
    </location>
</feature>
<keyword evidence="7 13" id="KW-0130">Cell adhesion</keyword>
<dbReference type="PANTHER" id="PTHR10082">
    <property type="entry name" value="INTEGRIN BETA SUBUNIT"/>
    <property type="match status" value="1"/>
</dbReference>
<dbReference type="Gene3D" id="2.10.25.10">
    <property type="entry name" value="Laminin"/>
    <property type="match status" value="3"/>
</dbReference>
<evidence type="ECO:0000256" key="4">
    <source>
        <dbReference type="ARBA" id="ARBA00022692"/>
    </source>
</evidence>
<comment type="similarity">
    <text evidence="2 13">Belongs to the integrin beta chain family.</text>
</comment>
<dbReference type="InterPro" id="IPR036465">
    <property type="entry name" value="vWFA_dom_sf"/>
</dbReference>
<dbReference type="Gene3D" id="2.60.40.1510">
    <property type="entry name" value="ntegrin, alpha v. Chain A, domain 3"/>
    <property type="match status" value="1"/>
</dbReference>